<evidence type="ECO:0000313" key="3">
    <source>
        <dbReference type="EMBL" id="KAJ8431802.1"/>
    </source>
</evidence>
<dbReference type="Pfam" id="PF12776">
    <property type="entry name" value="Myb_DNA-bind_3"/>
    <property type="match status" value="1"/>
</dbReference>
<evidence type="ECO:0000313" key="4">
    <source>
        <dbReference type="Proteomes" id="UP001153076"/>
    </source>
</evidence>
<dbReference type="PANTHER" id="PTHR46250">
    <property type="entry name" value="MYB/SANT-LIKE DNA-BINDING DOMAIN PROTEIN-RELATED"/>
    <property type="match status" value="1"/>
</dbReference>
<feature type="domain" description="Myb/SANT-like" evidence="2">
    <location>
        <begin position="76"/>
        <end position="169"/>
    </location>
</feature>
<dbReference type="OrthoDB" id="1746344at2759"/>
<sequence>MTPPHDKRCSTTTTAVAGLRHPIVDEPDLLPPATKTPPPHRRTPLQMEQSQNSQGGSRMDVSQSSQIGKGRNKRFWTKEEEWALVHGLLELSADPQWKAEGNFKGGYLVKLEEMMTAKCPGSGLKAYPHIDSKTKWFRDKYNVLMEMFRTSGFTWDDTTKMIKCERQSYDDFCKNHKHAKGLWGVPFPFLDELGKIFGADRATGASCEDYVEAVDNLHNDNETIDLDKDGEDEEEEEDESVQSAQPSPQLSKRARREKTSMGKGKKRMSEVIDLTSTFTNVSSNISGFMSGMNSHLETIASAFTTTQQHEQVIMARELHLDQKQKELDEKKKGLFNEVMKIPGLTRVEAMMAAKKLVSDESGLTIFYECPDDEWKKDFILNLIHPDLPPFN</sequence>
<keyword evidence="4" id="KW-1185">Reference proteome</keyword>
<proteinExistence type="predicted"/>
<organism evidence="3 4">
    <name type="scientific">Carnegiea gigantea</name>
    <dbReference type="NCBI Taxonomy" id="171969"/>
    <lineage>
        <taxon>Eukaryota</taxon>
        <taxon>Viridiplantae</taxon>
        <taxon>Streptophyta</taxon>
        <taxon>Embryophyta</taxon>
        <taxon>Tracheophyta</taxon>
        <taxon>Spermatophyta</taxon>
        <taxon>Magnoliopsida</taxon>
        <taxon>eudicotyledons</taxon>
        <taxon>Gunneridae</taxon>
        <taxon>Pentapetalae</taxon>
        <taxon>Caryophyllales</taxon>
        <taxon>Cactineae</taxon>
        <taxon>Cactaceae</taxon>
        <taxon>Cactoideae</taxon>
        <taxon>Echinocereeae</taxon>
        <taxon>Carnegiea</taxon>
    </lineage>
</organism>
<feature type="compositionally biased region" description="Basic and acidic residues" evidence="1">
    <location>
        <begin position="218"/>
        <end position="227"/>
    </location>
</feature>
<comment type="caution">
    <text evidence="3">The sequence shown here is derived from an EMBL/GenBank/DDBJ whole genome shotgun (WGS) entry which is preliminary data.</text>
</comment>
<dbReference type="EMBL" id="JAKOGI010000660">
    <property type="protein sequence ID" value="KAJ8431802.1"/>
    <property type="molecule type" value="Genomic_DNA"/>
</dbReference>
<reference evidence="3" key="1">
    <citation type="submission" date="2022-04" db="EMBL/GenBank/DDBJ databases">
        <title>Carnegiea gigantea Genome sequencing and assembly v2.</title>
        <authorList>
            <person name="Copetti D."/>
            <person name="Sanderson M.J."/>
            <person name="Burquez A."/>
            <person name="Wojciechowski M.F."/>
        </authorList>
    </citation>
    <scope>NUCLEOTIDE SEQUENCE</scope>
    <source>
        <strain evidence="3">SGP5-SGP5p</strain>
        <tissue evidence="3">Aerial part</tissue>
    </source>
</reference>
<feature type="region of interest" description="Disordered" evidence="1">
    <location>
        <begin position="1"/>
        <end position="72"/>
    </location>
</feature>
<feature type="compositionally biased region" description="Polar residues" evidence="1">
    <location>
        <begin position="46"/>
        <end position="67"/>
    </location>
</feature>
<dbReference type="PANTHER" id="PTHR46250:SF15">
    <property type="entry name" value="OS01G0523800 PROTEIN"/>
    <property type="match status" value="1"/>
</dbReference>
<feature type="compositionally biased region" description="Acidic residues" evidence="1">
    <location>
        <begin position="228"/>
        <end position="240"/>
    </location>
</feature>
<dbReference type="Proteomes" id="UP001153076">
    <property type="component" value="Unassembled WGS sequence"/>
</dbReference>
<gene>
    <name evidence="3" type="ORF">Cgig2_027547</name>
</gene>
<dbReference type="InterPro" id="IPR024752">
    <property type="entry name" value="Myb/SANT-like_dom"/>
</dbReference>
<name>A0A9Q1Q7E8_9CARY</name>
<feature type="region of interest" description="Disordered" evidence="1">
    <location>
        <begin position="218"/>
        <end position="267"/>
    </location>
</feature>
<feature type="compositionally biased region" description="Polar residues" evidence="1">
    <location>
        <begin position="241"/>
        <end position="250"/>
    </location>
</feature>
<accession>A0A9Q1Q7E8</accession>
<evidence type="ECO:0000259" key="2">
    <source>
        <dbReference type="Pfam" id="PF12776"/>
    </source>
</evidence>
<evidence type="ECO:0000256" key="1">
    <source>
        <dbReference type="SAM" id="MobiDB-lite"/>
    </source>
</evidence>
<dbReference type="AlphaFoldDB" id="A0A9Q1Q7E8"/>
<protein>
    <recommendedName>
        <fullName evidence="2">Myb/SANT-like domain-containing protein</fullName>
    </recommendedName>
</protein>